<reference evidence="17 18" key="1">
    <citation type="journal article" date="2011" name="J. Bacteriol.">
        <title>Genome sequence of the mercury-methylating and pleomorphic Desulfovibrio africanus Strain Walvis Bay.</title>
        <authorList>
            <person name="Brown S.D."/>
            <person name="Wall J.D."/>
            <person name="Kucken A.M."/>
            <person name="Gilmour C.C."/>
            <person name="Podar M."/>
            <person name="Brandt C.C."/>
            <person name="Teshima H."/>
            <person name="Detter J.C."/>
            <person name="Han C.S."/>
            <person name="Land M.L."/>
            <person name="Lucas S."/>
            <person name="Han J."/>
            <person name="Pennacchio L."/>
            <person name="Nolan M."/>
            <person name="Pitluck S."/>
            <person name="Woyke T."/>
            <person name="Goodwin L."/>
            <person name="Palumbo A.V."/>
            <person name="Elias D.A."/>
        </authorList>
    </citation>
    <scope>NUCLEOTIDE SEQUENCE [LARGE SCALE GENOMIC DNA]</scope>
    <source>
        <strain evidence="17 18">Walvis Bay</strain>
    </source>
</reference>
<feature type="binding site" evidence="12">
    <location>
        <position position="278"/>
    </location>
    <ligand>
        <name>Zn(2+)</name>
        <dbReference type="ChEBI" id="CHEBI:29105"/>
        <note>catalytic</note>
    </ligand>
</feature>
<dbReference type="Proteomes" id="UP000007844">
    <property type="component" value="Chromosome"/>
</dbReference>
<evidence type="ECO:0000256" key="7">
    <source>
        <dbReference type="ARBA" id="ARBA00022833"/>
    </source>
</evidence>
<comment type="cofactor">
    <cofactor evidence="12 13">
        <name>Zn(2+)</name>
        <dbReference type="ChEBI" id="CHEBI:29105"/>
    </cofactor>
    <text evidence="12 13">Binds 1 zinc ion per subunit.</text>
</comment>
<feature type="transmembrane region" description="Helical" evidence="14">
    <location>
        <begin position="326"/>
        <end position="347"/>
    </location>
</feature>
<keyword evidence="3 14" id="KW-0812">Transmembrane</keyword>
<dbReference type="AlphaFoldDB" id="F3YX51"/>
<dbReference type="Pfam" id="PF01435">
    <property type="entry name" value="Peptidase_M48"/>
    <property type="match status" value="1"/>
</dbReference>
<dbReference type="eggNOG" id="COG0501">
    <property type="taxonomic scope" value="Bacteria"/>
</dbReference>
<dbReference type="InterPro" id="IPR032456">
    <property type="entry name" value="Peptidase_M48_N"/>
</dbReference>
<evidence type="ECO:0000256" key="11">
    <source>
        <dbReference type="PIRSR" id="PIRSR627057-1"/>
    </source>
</evidence>
<sequence length="419" mass="46491" precursor="true">MNIYLVVILAAILAAFALENLSRLLNARNLSPELPSEFRGVYDPDEYRRSQQYTRANQKLSALSDWLETPLLIAAIVLGWFNVLDQWLLSLGLPEIATGLLFMGTLALVSGTLSLPFQVYNTFVIEERFGFNRTTPALFVKDRLKGLALSMLIGAPLLAALLWFFQTLGDWAWLAAWGLTTAVSLVLAAIGPTLILPLFNKFTPLEPGPLRERIEDFAHRQGFDLTGIFVMDGSRRSSKSNAFFTGLGKRKRIALFDTLLSRHDNDEILAVLAHEIGHSRLGHIKRMLAASVLKTGLLFGLMQLFIASPGLFAAFGMERMSVHAGLVFFLILYTPVSLVLSVLSGLLSRRHERQADAFAATTTGKPEAMARALKKLSVDNLSNLTPHPVHVFLHYSHPPVLERVRRLKSFRTKPGLTSS</sequence>
<keyword evidence="6" id="KW-0256">Endoplasmic reticulum</keyword>
<evidence type="ECO:0000256" key="12">
    <source>
        <dbReference type="PIRSR" id="PIRSR627057-2"/>
    </source>
</evidence>
<keyword evidence="18" id="KW-1185">Reference proteome</keyword>
<dbReference type="HOGENOM" id="CLU_025947_1_0_7"/>
<evidence type="ECO:0000259" key="15">
    <source>
        <dbReference type="Pfam" id="PF01435"/>
    </source>
</evidence>
<feature type="binding site" evidence="12">
    <location>
        <position position="274"/>
    </location>
    <ligand>
        <name>Zn(2+)</name>
        <dbReference type="ChEBI" id="CHEBI:29105"/>
        <note>catalytic</note>
    </ligand>
</feature>
<keyword evidence="9 13" id="KW-0482">Metalloprotease</keyword>
<feature type="active site" evidence="11">
    <location>
        <position position="275"/>
    </location>
</feature>
<feature type="transmembrane region" description="Helical" evidence="14">
    <location>
        <begin position="171"/>
        <end position="196"/>
    </location>
</feature>
<evidence type="ECO:0000313" key="18">
    <source>
        <dbReference type="Proteomes" id="UP000007844"/>
    </source>
</evidence>
<dbReference type="GO" id="GO:0071586">
    <property type="term" value="P:CAAX-box protein processing"/>
    <property type="evidence" value="ECO:0007669"/>
    <property type="project" value="InterPro"/>
</dbReference>
<evidence type="ECO:0000256" key="5">
    <source>
        <dbReference type="ARBA" id="ARBA00022801"/>
    </source>
</evidence>
<keyword evidence="7 12" id="KW-0862">Zinc</keyword>
<evidence type="ECO:0000256" key="14">
    <source>
        <dbReference type="SAM" id="Phobius"/>
    </source>
</evidence>
<feature type="transmembrane region" description="Helical" evidence="14">
    <location>
        <begin position="146"/>
        <end position="165"/>
    </location>
</feature>
<dbReference type="KEGG" id="daf:Desaf_1096"/>
<keyword evidence="4 12" id="KW-0479">Metal-binding</keyword>
<keyword evidence="5 13" id="KW-0378">Hydrolase</keyword>
<organism evidence="17 18">
    <name type="scientific">Desulfocurvibacter africanus subsp. africanus str. Walvis Bay</name>
    <dbReference type="NCBI Taxonomy" id="690850"/>
    <lineage>
        <taxon>Bacteria</taxon>
        <taxon>Pseudomonadati</taxon>
        <taxon>Thermodesulfobacteriota</taxon>
        <taxon>Desulfovibrionia</taxon>
        <taxon>Desulfovibrionales</taxon>
        <taxon>Desulfovibrionaceae</taxon>
        <taxon>Desulfocurvibacter</taxon>
    </lineage>
</organism>
<comment type="similarity">
    <text evidence="13">Belongs to the peptidase M48 family.</text>
</comment>
<dbReference type="Gene3D" id="3.30.2010.10">
    <property type="entry name" value="Metalloproteases ('zincins'), catalytic domain"/>
    <property type="match status" value="1"/>
</dbReference>
<dbReference type="RefSeq" id="WP_014259247.1">
    <property type="nucleotide sequence ID" value="NC_016629.1"/>
</dbReference>
<name>F3YX51_DESAF</name>
<dbReference type="FunFam" id="3.30.2010.10:FF:000002">
    <property type="entry name" value="CAAX prenyl protease"/>
    <property type="match status" value="1"/>
</dbReference>
<evidence type="ECO:0000256" key="4">
    <source>
        <dbReference type="ARBA" id="ARBA00022723"/>
    </source>
</evidence>
<evidence type="ECO:0000256" key="6">
    <source>
        <dbReference type="ARBA" id="ARBA00022824"/>
    </source>
</evidence>
<evidence type="ECO:0000256" key="10">
    <source>
        <dbReference type="ARBA" id="ARBA00023136"/>
    </source>
</evidence>
<evidence type="ECO:0000313" key="17">
    <source>
        <dbReference type="EMBL" id="EGJ49439.1"/>
    </source>
</evidence>
<dbReference type="PANTHER" id="PTHR10120">
    <property type="entry name" value="CAAX PRENYL PROTEASE 1"/>
    <property type="match status" value="1"/>
</dbReference>
<evidence type="ECO:0000256" key="9">
    <source>
        <dbReference type="ARBA" id="ARBA00023049"/>
    </source>
</evidence>
<evidence type="ECO:0000256" key="1">
    <source>
        <dbReference type="ARBA" id="ARBA00004477"/>
    </source>
</evidence>
<dbReference type="GO" id="GO:0004222">
    <property type="term" value="F:metalloendopeptidase activity"/>
    <property type="evidence" value="ECO:0007669"/>
    <property type="project" value="InterPro"/>
</dbReference>
<evidence type="ECO:0000256" key="3">
    <source>
        <dbReference type="ARBA" id="ARBA00022692"/>
    </source>
</evidence>
<evidence type="ECO:0000256" key="13">
    <source>
        <dbReference type="RuleBase" id="RU003983"/>
    </source>
</evidence>
<dbReference type="CDD" id="cd07343">
    <property type="entry name" value="M48A_Zmpste24p_like"/>
    <property type="match status" value="1"/>
</dbReference>
<dbReference type="Pfam" id="PF16491">
    <property type="entry name" value="Peptidase_M48_N"/>
    <property type="match status" value="1"/>
</dbReference>
<dbReference type="InterPro" id="IPR001915">
    <property type="entry name" value="Peptidase_M48"/>
</dbReference>
<dbReference type="GO" id="GO:0046872">
    <property type="term" value="F:metal ion binding"/>
    <property type="evidence" value="ECO:0007669"/>
    <property type="project" value="UniProtKB-KW"/>
</dbReference>
<proteinExistence type="inferred from homology"/>
<feature type="domain" description="Peptidase M48" evidence="15">
    <location>
        <begin position="208"/>
        <end position="409"/>
    </location>
</feature>
<keyword evidence="8 14" id="KW-1133">Transmembrane helix</keyword>
<gene>
    <name evidence="17" type="ORF">Desaf_1096</name>
</gene>
<feature type="active site" description="Proton donor" evidence="11">
    <location>
        <position position="356"/>
    </location>
</feature>
<keyword evidence="10 14" id="KW-0472">Membrane</keyword>
<keyword evidence="2 13" id="KW-0645">Protease</keyword>
<evidence type="ECO:0000259" key="16">
    <source>
        <dbReference type="Pfam" id="PF16491"/>
    </source>
</evidence>
<feature type="binding site" evidence="12">
    <location>
        <position position="352"/>
    </location>
    <ligand>
        <name>Zn(2+)</name>
        <dbReference type="ChEBI" id="CHEBI:29105"/>
        <note>catalytic</note>
    </ligand>
</feature>
<dbReference type="InterPro" id="IPR027057">
    <property type="entry name" value="CAXX_Prtase_1"/>
</dbReference>
<evidence type="ECO:0000256" key="2">
    <source>
        <dbReference type="ARBA" id="ARBA00022670"/>
    </source>
</evidence>
<comment type="subcellular location">
    <subcellularLocation>
        <location evidence="1">Endoplasmic reticulum membrane</location>
        <topology evidence="1">Multi-pass membrane protein</topology>
    </subcellularLocation>
</comment>
<protein>
    <submittedName>
        <fullName evidence="17">Ste24 endopeptidase</fullName>
    </submittedName>
</protein>
<accession>F3YX51</accession>
<feature type="domain" description="CAAX prenyl protease 1 N-terminal" evidence="16">
    <location>
        <begin position="30"/>
        <end position="201"/>
    </location>
</feature>
<dbReference type="EMBL" id="CP003221">
    <property type="protein sequence ID" value="EGJ49439.1"/>
    <property type="molecule type" value="Genomic_DNA"/>
</dbReference>
<dbReference type="STRING" id="690850.Desaf_1096"/>
<evidence type="ECO:0000256" key="8">
    <source>
        <dbReference type="ARBA" id="ARBA00022989"/>
    </source>
</evidence>
<feature type="transmembrane region" description="Helical" evidence="14">
    <location>
        <begin position="96"/>
        <end position="125"/>
    </location>
</feature>